<feature type="domain" description="Transposase IS110-like N-terminal" evidence="2">
    <location>
        <begin position="9"/>
        <end position="152"/>
    </location>
</feature>
<dbReference type="Pfam" id="PF01548">
    <property type="entry name" value="DEDD_Tnp_IS110"/>
    <property type="match status" value="1"/>
</dbReference>
<name>A0A0J1FR82_9FIRM</name>
<organism evidence="4 5">
    <name type="scientific">Desulfosporosinus acididurans</name>
    <dbReference type="NCBI Taxonomy" id="476652"/>
    <lineage>
        <taxon>Bacteria</taxon>
        <taxon>Bacillati</taxon>
        <taxon>Bacillota</taxon>
        <taxon>Clostridia</taxon>
        <taxon>Eubacteriales</taxon>
        <taxon>Desulfitobacteriaceae</taxon>
        <taxon>Desulfosporosinus</taxon>
    </lineage>
</organism>
<dbReference type="PATRIC" id="fig|476652.3.peg.2741"/>
<dbReference type="AlphaFoldDB" id="A0A0J1FR82"/>
<dbReference type="InterPro" id="IPR003346">
    <property type="entry name" value="Transposase_20"/>
</dbReference>
<dbReference type="InterPro" id="IPR002525">
    <property type="entry name" value="Transp_IS110-like_N"/>
</dbReference>
<dbReference type="Proteomes" id="UP000036356">
    <property type="component" value="Unassembled WGS sequence"/>
</dbReference>
<proteinExistence type="predicted"/>
<dbReference type="InterPro" id="IPR047650">
    <property type="entry name" value="Transpos_IS110"/>
</dbReference>
<protein>
    <submittedName>
        <fullName evidence="4">Transposase IS116/IS110/IS902 family protein</fullName>
    </submittedName>
</protein>
<dbReference type="STRING" id="476652.DEAC_c26200"/>
<evidence type="ECO:0000256" key="1">
    <source>
        <dbReference type="SAM" id="MobiDB-lite"/>
    </source>
</evidence>
<dbReference type="Pfam" id="PF02371">
    <property type="entry name" value="Transposase_20"/>
    <property type="match status" value="1"/>
</dbReference>
<evidence type="ECO:0000259" key="3">
    <source>
        <dbReference type="Pfam" id="PF02371"/>
    </source>
</evidence>
<dbReference type="RefSeq" id="WP_047810448.1">
    <property type="nucleotide sequence ID" value="NZ_LDZY01000008.1"/>
</dbReference>
<dbReference type="GO" id="GO:0004803">
    <property type="term" value="F:transposase activity"/>
    <property type="evidence" value="ECO:0007669"/>
    <property type="project" value="InterPro"/>
</dbReference>
<gene>
    <name evidence="4" type="ORF">DEAC_c26200</name>
</gene>
<accession>A0A0J1FR82</accession>
<feature type="domain" description="Transposase IS116/IS110/IS902 C-terminal" evidence="3">
    <location>
        <begin position="249"/>
        <end position="334"/>
    </location>
</feature>
<keyword evidence="5" id="KW-1185">Reference proteome</keyword>
<dbReference type="GO" id="GO:0003677">
    <property type="term" value="F:DNA binding"/>
    <property type="evidence" value="ECO:0007669"/>
    <property type="project" value="InterPro"/>
</dbReference>
<evidence type="ECO:0000313" key="4">
    <source>
        <dbReference type="EMBL" id="KLU65483.1"/>
    </source>
</evidence>
<dbReference type="GO" id="GO:0006313">
    <property type="term" value="P:DNA transposition"/>
    <property type="evidence" value="ECO:0007669"/>
    <property type="project" value="InterPro"/>
</dbReference>
<sequence length="403" mass="44804">MEVIHPRCCGMDIHKKSITACCITPDGKETQTFGTMTDDILNLAQWVKSKGCTQAAMESTGVYWKPIYNVMELEEIPTLVVNAAHIKAVPGRKTDVKDAEWIADLLRHGLLKGSYIPDKDQRELRELVRYRKSLVSERSREVNRLDKVLQGANIKLSSVATDIMGVSGRAMLEAMLNDQEDTKVLAGLAKGRLKSKIEDLERALKGIIGDHQKLLISTQLKHIDFLTRQIELLTKEIGQRLLPFEEDLEILDSIPGIARRGAEEILAEIGTDMSRFPSAAHLSSWAGMSPGNHESAGKRKSGKTNKGNKALRTALVESANAASHTKDTYLAARYHRLAARRGKNRAAVAVGHSILVSIYYLLKTHQMYKDLGANYIDHTKKQATIRRYLKSLESLGVNVQVVS</sequence>
<evidence type="ECO:0000259" key="2">
    <source>
        <dbReference type="Pfam" id="PF01548"/>
    </source>
</evidence>
<dbReference type="PANTHER" id="PTHR33055:SF15">
    <property type="entry name" value="TRANSPOSASE-RELATED"/>
    <property type="match status" value="1"/>
</dbReference>
<reference evidence="4 5" key="1">
    <citation type="submission" date="2015-06" db="EMBL/GenBank/DDBJ databases">
        <title>Draft genome of the moderately acidophilic sulfate reducer Candidatus Desulfosporosinus acididurans strain M1.</title>
        <authorList>
            <person name="Poehlein A."/>
            <person name="Petzsch P."/>
            <person name="Johnson B.D."/>
            <person name="Schloemann M."/>
            <person name="Daniel R."/>
            <person name="Muehling M."/>
        </authorList>
    </citation>
    <scope>NUCLEOTIDE SEQUENCE [LARGE SCALE GENOMIC DNA]</scope>
    <source>
        <strain evidence="4 5">M1</strain>
    </source>
</reference>
<evidence type="ECO:0000313" key="5">
    <source>
        <dbReference type="Proteomes" id="UP000036356"/>
    </source>
</evidence>
<dbReference type="PANTHER" id="PTHR33055">
    <property type="entry name" value="TRANSPOSASE FOR INSERTION SEQUENCE ELEMENT IS1111A"/>
    <property type="match status" value="1"/>
</dbReference>
<dbReference type="NCBIfam" id="NF033542">
    <property type="entry name" value="transpos_IS110"/>
    <property type="match status" value="1"/>
</dbReference>
<dbReference type="EMBL" id="LDZY01000008">
    <property type="protein sequence ID" value="KLU65483.1"/>
    <property type="molecule type" value="Genomic_DNA"/>
</dbReference>
<comment type="caution">
    <text evidence="4">The sequence shown here is derived from an EMBL/GenBank/DDBJ whole genome shotgun (WGS) entry which is preliminary data.</text>
</comment>
<feature type="region of interest" description="Disordered" evidence="1">
    <location>
        <begin position="287"/>
        <end position="307"/>
    </location>
</feature>